<accession>A0A3B1AWG3</accession>
<evidence type="ECO:0000256" key="9">
    <source>
        <dbReference type="ARBA" id="ARBA00029605"/>
    </source>
</evidence>
<dbReference type="PANTHER" id="PTHR43722:SF1">
    <property type="entry name" value="PROLINE IMINOPEPTIDASE"/>
    <property type="match status" value="1"/>
</dbReference>
<dbReference type="PANTHER" id="PTHR43722">
    <property type="entry name" value="PROLINE IMINOPEPTIDASE"/>
    <property type="match status" value="1"/>
</dbReference>
<dbReference type="InterPro" id="IPR029058">
    <property type="entry name" value="AB_hydrolase_fold"/>
</dbReference>
<evidence type="ECO:0000256" key="6">
    <source>
        <dbReference type="ARBA" id="ARBA00022490"/>
    </source>
</evidence>
<evidence type="ECO:0000256" key="1">
    <source>
        <dbReference type="ARBA" id="ARBA00001585"/>
    </source>
</evidence>
<dbReference type="GO" id="GO:0004177">
    <property type="term" value="F:aminopeptidase activity"/>
    <property type="evidence" value="ECO:0007669"/>
    <property type="project" value="UniProtKB-KW"/>
</dbReference>
<dbReference type="NCBIfam" id="TIGR01249">
    <property type="entry name" value="pro_imino_pep_1"/>
    <property type="match status" value="1"/>
</dbReference>
<reference evidence="11" key="1">
    <citation type="submission" date="2018-06" db="EMBL/GenBank/DDBJ databases">
        <authorList>
            <person name="Zhirakovskaya E."/>
        </authorList>
    </citation>
    <scope>NUCLEOTIDE SEQUENCE</scope>
</reference>
<dbReference type="EC" id="3.4.11.5" evidence="4"/>
<dbReference type="EMBL" id="UOFT01000055">
    <property type="protein sequence ID" value="VAW97166.1"/>
    <property type="molecule type" value="Genomic_DNA"/>
</dbReference>
<dbReference type="GO" id="GO:0005737">
    <property type="term" value="C:cytoplasm"/>
    <property type="evidence" value="ECO:0007669"/>
    <property type="project" value="UniProtKB-SubCell"/>
</dbReference>
<sequence length="316" mass="35758">MRIFYPKIKPYQTHRLKVGDIHELYIEESGSADGVPVVFIHGGPGAGCAECHRRFFDPEKYHIILFDQRGAGQSTPHASLENNTTPHLVSDMEAIRVHLNIDKWVLFGGSWGSTLALVYAQTHPEKVLAMVLRGIFLCRPQEIDWFYQQGTSRLFPDAWQDYCQPIPKDERDNMVVAYYKRLTSDNDLTRTKAAKAWSIWEGRTSTLKPSTEVVNSFGNLHTAVSLARIECHYFMNNSFLEPNQLLNNTDKIKDVPCIIVQGRYDVVCPMESAWDLHQALPASELDIIPDAGHSAMEPSIIDALVKATDKMLSKIK</sequence>
<dbReference type="SUPFAM" id="SSF53474">
    <property type="entry name" value="alpha/beta-Hydrolases"/>
    <property type="match status" value="1"/>
</dbReference>
<dbReference type="Gene3D" id="3.40.50.1820">
    <property type="entry name" value="alpha/beta hydrolase"/>
    <property type="match status" value="1"/>
</dbReference>
<dbReference type="GO" id="GO:0006508">
    <property type="term" value="P:proteolysis"/>
    <property type="evidence" value="ECO:0007669"/>
    <property type="project" value="UniProtKB-KW"/>
</dbReference>
<evidence type="ECO:0000256" key="2">
    <source>
        <dbReference type="ARBA" id="ARBA00004496"/>
    </source>
</evidence>
<dbReference type="InterPro" id="IPR005944">
    <property type="entry name" value="Pro_iminopeptidase"/>
</dbReference>
<keyword evidence="6" id="KW-0963">Cytoplasm</keyword>
<keyword evidence="7" id="KW-0645">Protease</keyword>
<evidence type="ECO:0000256" key="7">
    <source>
        <dbReference type="ARBA" id="ARBA00022670"/>
    </source>
</evidence>
<dbReference type="Pfam" id="PF00561">
    <property type="entry name" value="Abhydrolase_1"/>
    <property type="match status" value="1"/>
</dbReference>
<evidence type="ECO:0000259" key="10">
    <source>
        <dbReference type="Pfam" id="PF00561"/>
    </source>
</evidence>
<evidence type="ECO:0000313" key="11">
    <source>
        <dbReference type="EMBL" id="VAW97166.1"/>
    </source>
</evidence>
<evidence type="ECO:0000256" key="5">
    <source>
        <dbReference type="ARBA" id="ARBA00022438"/>
    </source>
</evidence>
<evidence type="ECO:0000256" key="4">
    <source>
        <dbReference type="ARBA" id="ARBA00012568"/>
    </source>
</evidence>
<dbReference type="PRINTS" id="PR00793">
    <property type="entry name" value="PROAMNOPTASE"/>
</dbReference>
<comment type="subcellular location">
    <subcellularLocation>
        <location evidence="2">Cytoplasm</location>
    </subcellularLocation>
</comment>
<evidence type="ECO:0000256" key="3">
    <source>
        <dbReference type="ARBA" id="ARBA00010088"/>
    </source>
</evidence>
<proteinExistence type="inferred from homology"/>
<evidence type="ECO:0000256" key="8">
    <source>
        <dbReference type="ARBA" id="ARBA00022801"/>
    </source>
</evidence>
<dbReference type="AlphaFoldDB" id="A0A3B1AWG3"/>
<dbReference type="PIRSF" id="PIRSF006431">
    <property type="entry name" value="Pept_S33"/>
    <property type="match status" value="1"/>
</dbReference>
<keyword evidence="5 11" id="KW-0031">Aminopeptidase</keyword>
<comment type="catalytic activity">
    <reaction evidence="1">
        <text>Release of N-terminal proline from a peptide.</text>
        <dbReference type="EC" id="3.4.11.5"/>
    </reaction>
</comment>
<organism evidence="11">
    <name type="scientific">hydrothermal vent metagenome</name>
    <dbReference type="NCBI Taxonomy" id="652676"/>
    <lineage>
        <taxon>unclassified sequences</taxon>
        <taxon>metagenomes</taxon>
        <taxon>ecological metagenomes</taxon>
    </lineage>
</organism>
<keyword evidence="8 11" id="KW-0378">Hydrolase</keyword>
<protein>
    <recommendedName>
        <fullName evidence="4">prolyl aminopeptidase</fullName>
        <ecNumber evidence="4">3.4.11.5</ecNumber>
    </recommendedName>
    <alternativeName>
        <fullName evidence="9">Prolyl aminopeptidase</fullName>
    </alternativeName>
</protein>
<comment type="similarity">
    <text evidence="3">Belongs to the peptidase S33 family.</text>
</comment>
<name>A0A3B1AWG3_9ZZZZ</name>
<dbReference type="InterPro" id="IPR000073">
    <property type="entry name" value="AB_hydrolase_1"/>
</dbReference>
<dbReference type="PRINTS" id="PR00111">
    <property type="entry name" value="ABHYDROLASE"/>
</dbReference>
<gene>
    <name evidence="11" type="ORF">MNBD_GAMMA23-1291</name>
</gene>
<feature type="domain" description="AB hydrolase-1" evidence="10">
    <location>
        <begin position="36"/>
        <end position="296"/>
    </location>
</feature>
<dbReference type="InterPro" id="IPR002410">
    <property type="entry name" value="Peptidase_S33"/>
</dbReference>